<dbReference type="InterPro" id="IPR001279">
    <property type="entry name" value="Metallo-B-lactamas"/>
</dbReference>
<dbReference type="PANTHER" id="PTHR43084">
    <property type="entry name" value="PERSULFIDE DIOXYGENASE ETHE1"/>
    <property type="match status" value="1"/>
</dbReference>
<organism evidence="2">
    <name type="scientific">marine sediment metagenome</name>
    <dbReference type="NCBI Taxonomy" id="412755"/>
    <lineage>
        <taxon>unclassified sequences</taxon>
        <taxon>metagenomes</taxon>
        <taxon>ecological metagenomes</taxon>
    </lineage>
</organism>
<dbReference type="CDD" id="cd06262">
    <property type="entry name" value="metallo-hydrolase-like_MBL-fold"/>
    <property type="match status" value="1"/>
</dbReference>
<dbReference type="EMBL" id="BART01021392">
    <property type="protein sequence ID" value="GAG99732.1"/>
    <property type="molecule type" value="Genomic_DNA"/>
</dbReference>
<gene>
    <name evidence="2" type="ORF">S01H4_39488</name>
</gene>
<reference evidence="2" key="1">
    <citation type="journal article" date="2014" name="Front. Microbiol.">
        <title>High frequency of phylogenetically diverse reductive dehalogenase-homologous genes in deep subseafloor sedimentary metagenomes.</title>
        <authorList>
            <person name="Kawai M."/>
            <person name="Futagami T."/>
            <person name="Toyoda A."/>
            <person name="Takaki Y."/>
            <person name="Nishi S."/>
            <person name="Hori S."/>
            <person name="Arai W."/>
            <person name="Tsubouchi T."/>
            <person name="Morono Y."/>
            <person name="Uchiyama I."/>
            <person name="Ito T."/>
            <person name="Fujiyama A."/>
            <person name="Inagaki F."/>
            <person name="Takami H."/>
        </authorList>
    </citation>
    <scope>NUCLEOTIDE SEQUENCE</scope>
    <source>
        <strain evidence="2">Expedition CK06-06</strain>
    </source>
</reference>
<sequence length="280" mass="32019">PSIGIETVEVALFTHHHRDQCQGAQRLAEQGCKLIVPEYEKPLFADVENFWTNRHIYDSYNDRSTVNSMIQNVPVDGVLSDYSPFLWQEYSFEILPTPGHTLGSISLVTKIDGQKCIFCGDLVREGGRLHNLYDLQLSYNGWEGVDQLFMSALSLERENATAIYPSHGKIIRDPGNALHLLKKNLDEWYQWCIKGQLSIFEKDIYPFGNPRLPSEFTPHQITEHLIGFPNACCTFYAIIADSGEALFIDYGAAGWSHFSSYTAFRESWELQRLWHTVFTS</sequence>
<dbReference type="SMART" id="SM00849">
    <property type="entry name" value="Lactamase_B"/>
    <property type="match status" value="1"/>
</dbReference>
<dbReference type="Gene3D" id="3.60.15.10">
    <property type="entry name" value="Ribonuclease Z/Hydroxyacylglutathione hydrolase-like"/>
    <property type="match status" value="1"/>
</dbReference>
<dbReference type="GO" id="GO:0070813">
    <property type="term" value="P:hydrogen sulfide metabolic process"/>
    <property type="evidence" value="ECO:0007669"/>
    <property type="project" value="TreeGrafter"/>
</dbReference>
<accession>X1D3N7</accession>
<dbReference type="GO" id="GO:0006749">
    <property type="term" value="P:glutathione metabolic process"/>
    <property type="evidence" value="ECO:0007669"/>
    <property type="project" value="TreeGrafter"/>
</dbReference>
<dbReference type="InterPro" id="IPR036866">
    <property type="entry name" value="RibonucZ/Hydroxyglut_hydro"/>
</dbReference>
<comment type="caution">
    <text evidence="2">The sequence shown here is derived from an EMBL/GenBank/DDBJ whole genome shotgun (WGS) entry which is preliminary data.</text>
</comment>
<evidence type="ECO:0000313" key="2">
    <source>
        <dbReference type="EMBL" id="GAG99732.1"/>
    </source>
</evidence>
<protein>
    <recommendedName>
        <fullName evidence="1">Metallo-beta-lactamase domain-containing protein</fullName>
    </recommendedName>
</protein>
<dbReference type="PANTHER" id="PTHR43084:SF1">
    <property type="entry name" value="PERSULFIDE DIOXYGENASE ETHE1, MITOCHONDRIAL"/>
    <property type="match status" value="1"/>
</dbReference>
<feature type="non-terminal residue" evidence="2">
    <location>
        <position position="1"/>
    </location>
</feature>
<name>X1D3N7_9ZZZZ</name>
<dbReference type="AlphaFoldDB" id="X1D3N7"/>
<dbReference type="SUPFAM" id="SSF56281">
    <property type="entry name" value="Metallo-hydrolase/oxidoreductase"/>
    <property type="match status" value="1"/>
</dbReference>
<dbReference type="InterPro" id="IPR051682">
    <property type="entry name" value="Mito_Persulfide_Diox"/>
</dbReference>
<evidence type="ECO:0000259" key="1">
    <source>
        <dbReference type="SMART" id="SM00849"/>
    </source>
</evidence>
<feature type="domain" description="Metallo-beta-lactamase" evidence="1">
    <location>
        <begin position="1"/>
        <end position="167"/>
    </location>
</feature>
<dbReference type="Pfam" id="PF00753">
    <property type="entry name" value="Lactamase_B"/>
    <property type="match status" value="1"/>
</dbReference>
<proteinExistence type="predicted"/>
<dbReference type="GO" id="GO:0050313">
    <property type="term" value="F:sulfur dioxygenase activity"/>
    <property type="evidence" value="ECO:0007669"/>
    <property type="project" value="TreeGrafter"/>
</dbReference>